<accession>A0AAN9W1M2</accession>
<evidence type="ECO:0000313" key="10">
    <source>
        <dbReference type="Proteomes" id="UP001378592"/>
    </source>
</evidence>
<dbReference type="FunFam" id="1.20.1250.20:FF:000423">
    <property type="entry name" value="Putative inorganic phosphate cotransporter-like Protein"/>
    <property type="match status" value="1"/>
</dbReference>
<dbReference type="Gene3D" id="1.20.1250.20">
    <property type="entry name" value="MFS general substrate transporter like domains"/>
    <property type="match status" value="2"/>
</dbReference>
<evidence type="ECO:0000256" key="4">
    <source>
        <dbReference type="ARBA" id="ARBA00022847"/>
    </source>
</evidence>
<keyword evidence="6 7" id="KW-0472">Membrane</keyword>
<evidence type="ECO:0000256" key="7">
    <source>
        <dbReference type="SAM" id="Phobius"/>
    </source>
</evidence>
<evidence type="ECO:0000259" key="8">
    <source>
        <dbReference type="PROSITE" id="PS50850"/>
    </source>
</evidence>
<feature type="transmembrane region" description="Helical" evidence="7">
    <location>
        <begin position="445"/>
        <end position="464"/>
    </location>
</feature>
<keyword evidence="3 7" id="KW-0812">Transmembrane</keyword>
<reference evidence="9 10" key="1">
    <citation type="submission" date="2024-03" db="EMBL/GenBank/DDBJ databases">
        <title>The genome assembly and annotation of the cricket Gryllus longicercus Weissman &amp; Gray.</title>
        <authorList>
            <person name="Szrajer S."/>
            <person name="Gray D."/>
            <person name="Ylla G."/>
        </authorList>
    </citation>
    <scope>NUCLEOTIDE SEQUENCE [LARGE SCALE GENOMIC DNA]</scope>
    <source>
        <strain evidence="9">DAG 2021-001</strain>
        <tissue evidence="9">Whole body minus gut</tissue>
    </source>
</reference>
<evidence type="ECO:0000256" key="1">
    <source>
        <dbReference type="ARBA" id="ARBA00004141"/>
    </source>
</evidence>
<dbReference type="FunFam" id="1.20.1250.20:FF:000003">
    <property type="entry name" value="Solute carrier family 17 member 3"/>
    <property type="match status" value="1"/>
</dbReference>
<dbReference type="Pfam" id="PF07690">
    <property type="entry name" value="MFS_1"/>
    <property type="match status" value="1"/>
</dbReference>
<dbReference type="InterPro" id="IPR020846">
    <property type="entry name" value="MFS_dom"/>
</dbReference>
<dbReference type="GO" id="GO:0006820">
    <property type="term" value="P:monoatomic anion transport"/>
    <property type="evidence" value="ECO:0007669"/>
    <property type="project" value="TreeGrafter"/>
</dbReference>
<dbReference type="PANTHER" id="PTHR11662">
    <property type="entry name" value="SOLUTE CARRIER FAMILY 17"/>
    <property type="match status" value="1"/>
</dbReference>
<keyword evidence="10" id="KW-1185">Reference proteome</keyword>
<keyword evidence="5 7" id="KW-1133">Transmembrane helix</keyword>
<name>A0AAN9W1M2_9ORTH</name>
<evidence type="ECO:0000256" key="2">
    <source>
        <dbReference type="ARBA" id="ARBA00022448"/>
    </source>
</evidence>
<feature type="transmembrane region" description="Helical" evidence="7">
    <location>
        <begin position="352"/>
        <end position="371"/>
    </location>
</feature>
<feature type="transmembrane region" description="Helical" evidence="7">
    <location>
        <begin position="411"/>
        <end position="433"/>
    </location>
</feature>
<dbReference type="GO" id="GO:0016020">
    <property type="term" value="C:membrane"/>
    <property type="evidence" value="ECO:0007669"/>
    <property type="project" value="UniProtKB-SubCell"/>
</dbReference>
<feature type="transmembrane region" description="Helical" evidence="7">
    <location>
        <begin position="182"/>
        <end position="207"/>
    </location>
</feature>
<protein>
    <recommendedName>
        <fullName evidence="8">Major facilitator superfamily (MFS) profile domain-containing protein</fullName>
    </recommendedName>
</protein>
<gene>
    <name evidence="9" type="ORF">R5R35_004255</name>
</gene>
<feature type="transmembrane region" description="Helical" evidence="7">
    <location>
        <begin position="213"/>
        <end position="232"/>
    </location>
</feature>
<evidence type="ECO:0000256" key="5">
    <source>
        <dbReference type="ARBA" id="ARBA00022989"/>
    </source>
</evidence>
<comment type="subcellular location">
    <subcellularLocation>
        <location evidence="1">Membrane</location>
        <topology evidence="1">Multi-pass membrane protein</topology>
    </subcellularLocation>
</comment>
<dbReference type="Proteomes" id="UP001378592">
    <property type="component" value="Unassembled WGS sequence"/>
</dbReference>
<evidence type="ECO:0000313" key="9">
    <source>
        <dbReference type="EMBL" id="KAK7872936.1"/>
    </source>
</evidence>
<dbReference type="SUPFAM" id="SSF103473">
    <property type="entry name" value="MFS general substrate transporter"/>
    <property type="match status" value="1"/>
</dbReference>
<feature type="transmembrane region" description="Helical" evidence="7">
    <location>
        <begin position="26"/>
        <end position="54"/>
    </location>
</feature>
<evidence type="ECO:0000256" key="6">
    <source>
        <dbReference type="ARBA" id="ARBA00023136"/>
    </source>
</evidence>
<dbReference type="EMBL" id="JAZDUA010000018">
    <property type="protein sequence ID" value="KAK7872936.1"/>
    <property type="molecule type" value="Genomic_DNA"/>
</dbReference>
<dbReference type="InterPro" id="IPR050382">
    <property type="entry name" value="MFS_Na/Anion_cotransporter"/>
</dbReference>
<feature type="transmembrane region" description="Helical" evidence="7">
    <location>
        <begin position="276"/>
        <end position="294"/>
    </location>
</feature>
<dbReference type="AlphaFoldDB" id="A0AAN9W1M2"/>
<feature type="transmembrane region" description="Helical" evidence="7">
    <location>
        <begin position="377"/>
        <end position="399"/>
    </location>
</feature>
<feature type="transmembrane region" description="Helical" evidence="7">
    <location>
        <begin position="314"/>
        <end position="331"/>
    </location>
</feature>
<sequence>MCGSSERSDEDILLGLEGPCRVPARFVFAALASACFAISYGANVVLSVAIVAMVNHTAIARPHRAGHATPHCPEPPGHHHDQDGPFAWDDVVQGYVRGAYYYGYLLAQLPGALLAERRGAKWVLWGANALNVAGLLLTPLAARAGYGVFVLLRVVMGVGGAVTFPAMHVMISNWAPPEERGVIGGIVYAGTSLGTIGATLVGGYVSASAGWPWVFYALGLASLPWCALWAWLADDHPATATHICQQERLRLCDQLGQPRDAAALELPVRAICSSGAFWALLVTHFCSNCGWYMFLTELPGFMQEVLHKNMKENAGISAVPYVLMWLLSVSLGCGLDGLRMKGLIGTGAMRKIATGIASLIPCGCMIGISFIGCDAEAGTALIIVAVTACGGMFVGFLSNHIDLAPNFAGRLMAITNTIATIPGILMPILIGVLTEGQETLARWSIAFYITAALYALMFIVFTFCGSGEEQPWNNPEEVMGGLLDPEYNPANFINSLDPYFTHERTQVTA</sequence>
<comment type="caution">
    <text evidence="9">The sequence shown here is derived from an EMBL/GenBank/DDBJ whole genome shotgun (WGS) entry which is preliminary data.</text>
</comment>
<dbReference type="PANTHER" id="PTHR11662:SF457">
    <property type="entry name" value="MAJOR FACILITATOR SUPERFAMILY TRANSPORTER 3"/>
    <property type="match status" value="1"/>
</dbReference>
<feature type="transmembrane region" description="Helical" evidence="7">
    <location>
        <begin position="148"/>
        <end position="170"/>
    </location>
</feature>
<dbReference type="InterPro" id="IPR036259">
    <property type="entry name" value="MFS_trans_sf"/>
</dbReference>
<evidence type="ECO:0000256" key="3">
    <source>
        <dbReference type="ARBA" id="ARBA00022692"/>
    </source>
</evidence>
<dbReference type="CDD" id="cd17318">
    <property type="entry name" value="MFS_SLC17"/>
    <property type="match status" value="1"/>
</dbReference>
<organism evidence="9 10">
    <name type="scientific">Gryllus longicercus</name>
    <dbReference type="NCBI Taxonomy" id="2509291"/>
    <lineage>
        <taxon>Eukaryota</taxon>
        <taxon>Metazoa</taxon>
        <taxon>Ecdysozoa</taxon>
        <taxon>Arthropoda</taxon>
        <taxon>Hexapoda</taxon>
        <taxon>Insecta</taxon>
        <taxon>Pterygota</taxon>
        <taxon>Neoptera</taxon>
        <taxon>Polyneoptera</taxon>
        <taxon>Orthoptera</taxon>
        <taxon>Ensifera</taxon>
        <taxon>Gryllidea</taxon>
        <taxon>Grylloidea</taxon>
        <taxon>Gryllidae</taxon>
        <taxon>Gryllinae</taxon>
        <taxon>Gryllus</taxon>
    </lineage>
</organism>
<dbReference type="GO" id="GO:0015293">
    <property type="term" value="F:symporter activity"/>
    <property type="evidence" value="ECO:0007669"/>
    <property type="project" value="UniProtKB-KW"/>
</dbReference>
<keyword evidence="4" id="KW-0769">Symport</keyword>
<feature type="domain" description="Major facilitator superfamily (MFS) profile" evidence="8">
    <location>
        <begin position="27"/>
        <end position="469"/>
    </location>
</feature>
<proteinExistence type="predicted"/>
<keyword evidence="2" id="KW-0813">Transport</keyword>
<dbReference type="InterPro" id="IPR011701">
    <property type="entry name" value="MFS"/>
</dbReference>
<dbReference type="PROSITE" id="PS50850">
    <property type="entry name" value="MFS"/>
    <property type="match status" value="1"/>
</dbReference>